<sequence>MPGLTDEFMPLLAEAMEHLHDPSIRPYLQTLQQRYDRWDATEKIEFFTYLARNLESPLATDPDAIAAVPGGFDLDCKEDIDRLLALREQWEPPRLHLLRQFVNLPGGIKFLVDMRAELRELMRVHRQAACLRLVEADLLHLFRSWFNFGFLQLVPIRWETTSAAQLEKLMAYEVVHPMSEWETLRQRLDRDRLCYALYHPNMPDEPLIFLEIALTQTIGSSIDRLFQQRRVRTLHEPSVALFYSINATQKGLSGISLGNSLIKMAVEQLRQDYPSLRRFSTLSPMPGFRKYLHSVLQDAPEGRKRALYGQSLDAFFDPEDLDVIRRAVPGVDALPAQLNELLAGERWREPELCYPLKGGLLRLAHFYVVHEKRRGAPLDPVAHFHFRNGAMLYNLNYLSDTSAKGISESFGMTANYLYALDKIDDHQRRFHQGQCVVTPQLDKMLQLGISA</sequence>
<evidence type="ECO:0000313" key="3">
    <source>
        <dbReference type="EMBL" id="MFA9477551.1"/>
    </source>
</evidence>
<organism evidence="3 4">
    <name type="scientific">Natronomicrosphaera hydrolytica</name>
    <dbReference type="NCBI Taxonomy" id="3242702"/>
    <lineage>
        <taxon>Bacteria</taxon>
        <taxon>Pseudomonadati</taxon>
        <taxon>Planctomycetota</taxon>
        <taxon>Phycisphaerae</taxon>
        <taxon>Phycisphaerales</taxon>
        <taxon>Phycisphaeraceae</taxon>
        <taxon>Natronomicrosphaera</taxon>
    </lineage>
</organism>
<accession>A0ABV4U467</accession>
<dbReference type="InterPro" id="IPR007956">
    <property type="entry name" value="Malonyl_CoA_deC_C"/>
</dbReference>
<reference evidence="3 4" key="1">
    <citation type="submission" date="2024-08" db="EMBL/GenBank/DDBJ databases">
        <title>Whole-genome sequencing of halo(alkali)philic microorganisms from hypersaline lakes.</title>
        <authorList>
            <person name="Sorokin D.Y."/>
            <person name="Merkel A.Y."/>
            <person name="Messina E."/>
            <person name="Yakimov M."/>
        </authorList>
    </citation>
    <scope>NUCLEOTIDE SEQUENCE [LARGE SCALE GENOMIC DNA]</scope>
    <source>
        <strain evidence="3 4">AB-hyl4</strain>
    </source>
</reference>
<name>A0ABV4U467_9BACT</name>
<dbReference type="Gene3D" id="3.40.630.150">
    <property type="entry name" value="Malonyl-CoA decarboxylase, catalytic domain"/>
    <property type="match status" value="1"/>
</dbReference>
<comment type="caution">
    <text evidence="3">The sequence shown here is derived from an EMBL/GenBank/DDBJ whole genome shotgun (WGS) entry which is preliminary data.</text>
</comment>
<evidence type="ECO:0000259" key="2">
    <source>
        <dbReference type="Pfam" id="PF17408"/>
    </source>
</evidence>
<dbReference type="RefSeq" id="WP_425344473.1">
    <property type="nucleotide sequence ID" value="NZ_JBGUBD010000002.1"/>
</dbReference>
<evidence type="ECO:0000313" key="4">
    <source>
        <dbReference type="Proteomes" id="UP001575105"/>
    </source>
</evidence>
<dbReference type="InterPro" id="IPR042303">
    <property type="entry name" value="Malonyl_CoA_deC_C_sf"/>
</dbReference>
<dbReference type="InterPro" id="IPR038917">
    <property type="entry name" value="Malonyl_CoA_deC"/>
</dbReference>
<dbReference type="Pfam" id="PF05292">
    <property type="entry name" value="MCD"/>
    <property type="match status" value="1"/>
</dbReference>
<dbReference type="InterPro" id="IPR035372">
    <property type="entry name" value="MCD_N"/>
</dbReference>
<dbReference type="Proteomes" id="UP001575105">
    <property type="component" value="Unassembled WGS sequence"/>
</dbReference>
<keyword evidence="4" id="KW-1185">Reference proteome</keyword>
<dbReference type="PANTHER" id="PTHR28641">
    <property type="match status" value="1"/>
</dbReference>
<feature type="domain" description="Malonyl-CoA decarboxylase C-terminal" evidence="1">
    <location>
        <begin position="149"/>
        <end position="418"/>
    </location>
</feature>
<evidence type="ECO:0000259" key="1">
    <source>
        <dbReference type="Pfam" id="PF05292"/>
    </source>
</evidence>
<protein>
    <submittedName>
        <fullName evidence="3">Malonyl-CoA decarboxylase domain-containing protein</fullName>
    </submittedName>
</protein>
<feature type="domain" description="Malonyl-CoA decarboxylase N-terminal" evidence="2">
    <location>
        <begin position="79"/>
        <end position="146"/>
    </location>
</feature>
<dbReference type="InterPro" id="IPR038351">
    <property type="entry name" value="MCD_N_sf"/>
</dbReference>
<dbReference type="Pfam" id="PF17408">
    <property type="entry name" value="MCD_N"/>
    <property type="match status" value="1"/>
</dbReference>
<proteinExistence type="predicted"/>
<dbReference type="EMBL" id="JBGUBD010000002">
    <property type="protein sequence ID" value="MFA9477551.1"/>
    <property type="molecule type" value="Genomic_DNA"/>
</dbReference>
<gene>
    <name evidence="3" type="ORF">ACERK3_04500</name>
</gene>
<dbReference type="Gene3D" id="1.20.140.90">
    <property type="entry name" value="Malonyl-CoA decarboxylase, oligemerization domain"/>
    <property type="match status" value="1"/>
</dbReference>
<dbReference type="PANTHER" id="PTHR28641:SF1">
    <property type="entry name" value="MALONYL-COA DECARBOXYLASE, MITOCHONDRIAL"/>
    <property type="match status" value="1"/>
</dbReference>